<dbReference type="Pfam" id="PF04542">
    <property type="entry name" value="Sigma70_r2"/>
    <property type="match status" value="1"/>
</dbReference>
<dbReference type="GO" id="GO:0003677">
    <property type="term" value="F:DNA binding"/>
    <property type="evidence" value="ECO:0007669"/>
    <property type="project" value="InterPro"/>
</dbReference>
<keyword evidence="2" id="KW-0805">Transcription regulation</keyword>
<comment type="similarity">
    <text evidence="1">Belongs to the sigma-70 factor family. ECF subfamily.</text>
</comment>
<dbReference type="InterPro" id="IPR013249">
    <property type="entry name" value="RNA_pol_sigma70_r4_t2"/>
</dbReference>
<dbReference type="PANTHER" id="PTHR43133:SF46">
    <property type="entry name" value="RNA POLYMERASE SIGMA-70 FACTOR ECF SUBFAMILY"/>
    <property type="match status" value="1"/>
</dbReference>
<reference evidence="7" key="1">
    <citation type="journal article" date="2021" name="PeerJ">
        <title>Extensive microbial diversity within the chicken gut microbiome revealed by metagenomics and culture.</title>
        <authorList>
            <person name="Gilroy R."/>
            <person name="Ravi A."/>
            <person name="Getino M."/>
            <person name="Pursley I."/>
            <person name="Horton D.L."/>
            <person name="Alikhan N.F."/>
            <person name="Baker D."/>
            <person name="Gharbi K."/>
            <person name="Hall N."/>
            <person name="Watson M."/>
            <person name="Adriaenssens E.M."/>
            <person name="Foster-Nyarko E."/>
            <person name="Jarju S."/>
            <person name="Secka A."/>
            <person name="Antonio M."/>
            <person name="Oren A."/>
            <person name="Chaudhuri R.R."/>
            <person name="La Ragione R."/>
            <person name="Hildebrand F."/>
            <person name="Pallen M.J."/>
        </authorList>
    </citation>
    <scope>NUCLEOTIDE SEQUENCE</scope>
    <source>
        <strain evidence="7">23274</strain>
    </source>
</reference>
<evidence type="ECO:0000256" key="1">
    <source>
        <dbReference type="ARBA" id="ARBA00010641"/>
    </source>
</evidence>
<evidence type="ECO:0000313" key="8">
    <source>
        <dbReference type="Proteomes" id="UP000824202"/>
    </source>
</evidence>
<evidence type="ECO:0000256" key="3">
    <source>
        <dbReference type="ARBA" id="ARBA00023082"/>
    </source>
</evidence>
<dbReference type="SUPFAM" id="SSF88659">
    <property type="entry name" value="Sigma3 and sigma4 domains of RNA polymerase sigma factors"/>
    <property type="match status" value="1"/>
</dbReference>
<dbReference type="Gene3D" id="1.10.1740.10">
    <property type="match status" value="1"/>
</dbReference>
<dbReference type="EMBL" id="DXFT01000120">
    <property type="protein sequence ID" value="HIX03696.1"/>
    <property type="molecule type" value="Genomic_DNA"/>
</dbReference>
<dbReference type="Proteomes" id="UP000824202">
    <property type="component" value="Unassembled WGS sequence"/>
</dbReference>
<reference evidence="7" key="2">
    <citation type="submission" date="2021-04" db="EMBL/GenBank/DDBJ databases">
        <authorList>
            <person name="Gilroy R."/>
        </authorList>
    </citation>
    <scope>NUCLEOTIDE SEQUENCE</scope>
    <source>
        <strain evidence="7">23274</strain>
    </source>
</reference>
<dbReference type="SUPFAM" id="SSF88946">
    <property type="entry name" value="Sigma2 domain of RNA polymerase sigma factors"/>
    <property type="match status" value="1"/>
</dbReference>
<dbReference type="NCBIfam" id="TIGR02937">
    <property type="entry name" value="sigma70-ECF"/>
    <property type="match status" value="1"/>
</dbReference>
<dbReference type="InterPro" id="IPR014327">
    <property type="entry name" value="RNA_pol_sigma70_bacteroid"/>
</dbReference>
<proteinExistence type="inferred from homology"/>
<accession>A0A9D1V065</accession>
<dbReference type="GO" id="GO:0006352">
    <property type="term" value="P:DNA-templated transcription initiation"/>
    <property type="evidence" value="ECO:0007669"/>
    <property type="project" value="InterPro"/>
</dbReference>
<comment type="caution">
    <text evidence="7">The sequence shown here is derived from an EMBL/GenBank/DDBJ whole genome shotgun (WGS) entry which is preliminary data.</text>
</comment>
<dbReference type="InterPro" id="IPR039425">
    <property type="entry name" value="RNA_pol_sigma-70-like"/>
</dbReference>
<dbReference type="InterPro" id="IPR014284">
    <property type="entry name" value="RNA_pol_sigma-70_dom"/>
</dbReference>
<sequence>MDEQEEQFIRRINAKEEEGFKELFQRYYRYLVVVARRFIHDPDDAEDIVQDTIFNLWQTTKTFNSSPGLQQYLYNSVKNGCLRHLKRKHTEQHFTDYILHTTPEAEEDNSEYETMYQEIYRRVHQEINKLPEGCKKIFKEHLTGKKNEEIAALFHLSVETVKNQKKNALRILRENLGDAYCLLLLIATQA</sequence>
<evidence type="ECO:0000259" key="6">
    <source>
        <dbReference type="Pfam" id="PF08281"/>
    </source>
</evidence>
<evidence type="ECO:0000256" key="4">
    <source>
        <dbReference type="ARBA" id="ARBA00023163"/>
    </source>
</evidence>
<evidence type="ECO:0000256" key="2">
    <source>
        <dbReference type="ARBA" id="ARBA00023015"/>
    </source>
</evidence>
<evidence type="ECO:0000313" key="7">
    <source>
        <dbReference type="EMBL" id="HIX03696.1"/>
    </source>
</evidence>
<dbReference type="InterPro" id="IPR013324">
    <property type="entry name" value="RNA_pol_sigma_r3/r4-like"/>
</dbReference>
<organism evidence="7 8">
    <name type="scientific">Candidatus Odoribacter faecigallinarum</name>
    <dbReference type="NCBI Taxonomy" id="2838706"/>
    <lineage>
        <taxon>Bacteria</taxon>
        <taxon>Pseudomonadati</taxon>
        <taxon>Bacteroidota</taxon>
        <taxon>Bacteroidia</taxon>
        <taxon>Bacteroidales</taxon>
        <taxon>Odoribacteraceae</taxon>
        <taxon>Odoribacter</taxon>
    </lineage>
</organism>
<dbReference type="InterPro" id="IPR007627">
    <property type="entry name" value="RNA_pol_sigma70_r2"/>
</dbReference>
<dbReference type="InterPro" id="IPR013325">
    <property type="entry name" value="RNA_pol_sigma_r2"/>
</dbReference>
<dbReference type="GO" id="GO:0016987">
    <property type="term" value="F:sigma factor activity"/>
    <property type="evidence" value="ECO:0007669"/>
    <property type="project" value="UniProtKB-KW"/>
</dbReference>
<name>A0A9D1V065_9BACT</name>
<dbReference type="NCBIfam" id="TIGR02985">
    <property type="entry name" value="Sig70_bacteroi1"/>
    <property type="match status" value="1"/>
</dbReference>
<dbReference type="AlphaFoldDB" id="A0A9D1V065"/>
<feature type="domain" description="RNA polymerase sigma factor 70 region 4 type 2" evidence="6">
    <location>
        <begin position="121"/>
        <end position="170"/>
    </location>
</feature>
<keyword evidence="3" id="KW-0731">Sigma factor</keyword>
<protein>
    <submittedName>
        <fullName evidence="7">RNA polymerase sigma-70 factor</fullName>
    </submittedName>
</protein>
<dbReference type="PANTHER" id="PTHR43133">
    <property type="entry name" value="RNA POLYMERASE ECF-TYPE SIGMA FACTO"/>
    <property type="match status" value="1"/>
</dbReference>
<gene>
    <name evidence="7" type="ORF">H9863_06225</name>
</gene>
<dbReference type="Gene3D" id="1.10.10.10">
    <property type="entry name" value="Winged helix-like DNA-binding domain superfamily/Winged helix DNA-binding domain"/>
    <property type="match status" value="1"/>
</dbReference>
<dbReference type="Pfam" id="PF08281">
    <property type="entry name" value="Sigma70_r4_2"/>
    <property type="match status" value="1"/>
</dbReference>
<evidence type="ECO:0000259" key="5">
    <source>
        <dbReference type="Pfam" id="PF04542"/>
    </source>
</evidence>
<keyword evidence="4" id="KW-0804">Transcription</keyword>
<dbReference type="InterPro" id="IPR036388">
    <property type="entry name" value="WH-like_DNA-bd_sf"/>
</dbReference>
<feature type="domain" description="RNA polymerase sigma-70 region 2" evidence="5">
    <location>
        <begin position="23"/>
        <end position="88"/>
    </location>
</feature>